<keyword evidence="3" id="KW-0158">Chromosome</keyword>
<dbReference type="OrthoDB" id="9899304at2759"/>
<evidence type="ECO:0000256" key="4">
    <source>
        <dbReference type="ARBA" id="ARBA00022895"/>
    </source>
</evidence>
<dbReference type="GO" id="GO:0005697">
    <property type="term" value="C:telomerase holoenzyme complex"/>
    <property type="evidence" value="ECO:0007669"/>
    <property type="project" value="InterPro"/>
</dbReference>
<dbReference type="GeneID" id="100145507"/>
<dbReference type="Reactome" id="R-XTR-171319">
    <property type="pathway name" value="Telomere Extension By Telomerase"/>
</dbReference>
<dbReference type="GO" id="GO:0042162">
    <property type="term" value="F:telomeric DNA binding"/>
    <property type="evidence" value="ECO:0000318"/>
    <property type="project" value="GO_Central"/>
</dbReference>
<accession>B1H2Y2</accession>
<evidence type="ECO:0000256" key="5">
    <source>
        <dbReference type="ARBA" id="ARBA00023242"/>
    </source>
</evidence>
<dbReference type="Reactome" id="R-XTR-174411">
    <property type="pathway name" value="Polymerase switching on the C-strand of the telomere"/>
</dbReference>
<feature type="compositionally biased region" description="Polar residues" evidence="6">
    <location>
        <begin position="271"/>
        <end position="280"/>
    </location>
</feature>
<keyword evidence="5" id="KW-0539">Nucleus</keyword>
<dbReference type="Xenbase" id="XB-GENE-5835884">
    <property type="gene designation" value="acd"/>
</dbReference>
<dbReference type="Reactome" id="R-XTR-171306">
    <property type="pathway name" value="Packaging Of Telomere Ends"/>
</dbReference>
<dbReference type="PANTHER" id="PTHR14487">
    <property type="entry name" value="ADRENOCORTICAL DYSPLASIA PROTEIN ACD"/>
    <property type="match status" value="1"/>
</dbReference>
<dbReference type="EMBL" id="BC161175">
    <property type="protein sequence ID" value="AAI61175.1"/>
    <property type="molecule type" value="mRNA"/>
</dbReference>
<dbReference type="GO" id="GO:0007004">
    <property type="term" value="P:telomere maintenance via telomerase"/>
    <property type="evidence" value="ECO:0007669"/>
    <property type="project" value="InterPro"/>
</dbReference>
<dbReference type="Pfam" id="PF10341">
    <property type="entry name" value="TPP1"/>
    <property type="match status" value="1"/>
</dbReference>
<feature type="compositionally biased region" description="Basic and acidic residues" evidence="6">
    <location>
        <begin position="261"/>
        <end position="270"/>
    </location>
</feature>
<proteinExistence type="evidence at transcript level"/>
<feature type="region of interest" description="Disordered" evidence="6">
    <location>
        <begin position="310"/>
        <end position="341"/>
    </location>
</feature>
<dbReference type="ExpressionAtlas" id="F7ACF0">
    <property type="expression patterns" value="baseline"/>
</dbReference>
<dbReference type="GO" id="GO:0016233">
    <property type="term" value="P:telomere capping"/>
    <property type="evidence" value="ECO:0000318"/>
    <property type="project" value="GO_Central"/>
</dbReference>
<dbReference type="Reactome" id="R-XTR-110330">
    <property type="pathway name" value="Recognition and association of DNA glycosylase with site containing an affected purine"/>
</dbReference>
<evidence type="ECO:0000313" key="11">
    <source>
        <dbReference type="RefSeq" id="NP_001120423.1"/>
    </source>
</evidence>
<reference evidence="11" key="6">
    <citation type="submission" date="2025-04" db="UniProtKB">
        <authorList>
            <consortium name="RefSeq"/>
        </authorList>
    </citation>
    <scope>IDENTIFICATION</scope>
</reference>
<dbReference type="KEGG" id="xtr:100145507"/>
<evidence type="ECO:0000313" key="9">
    <source>
        <dbReference type="Ensembl" id="ENSXETP00000039091"/>
    </source>
</evidence>
<feature type="compositionally biased region" description="Low complexity" evidence="6">
    <location>
        <begin position="310"/>
        <end position="325"/>
    </location>
</feature>
<reference evidence="9" key="5">
    <citation type="submission" date="2011-06" db="UniProtKB">
        <authorList>
            <consortium name="Ensembl"/>
        </authorList>
    </citation>
    <scope>IDENTIFICATION</scope>
</reference>
<dbReference type="Proteomes" id="UP000008143">
    <property type="component" value="Chromosome 6"/>
</dbReference>
<evidence type="ECO:0000313" key="12">
    <source>
        <dbReference type="Xenbase" id="XB-GENE-5835884"/>
    </source>
</evidence>
<dbReference type="RefSeq" id="NP_001120423.1">
    <property type="nucleotide sequence ID" value="NM_001126951.1"/>
</dbReference>
<reference evidence="11" key="1">
    <citation type="journal article" date="2002" name="Dev. Dyn.">
        <title>Genetic and genomic tools for Xenopus research: The NIH Xenopus initiative.</title>
        <authorList>
            <person name="Klein S.L."/>
            <person name="Strausberg R.L."/>
            <person name="Wagner L."/>
            <person name="Pontius J."/>
            <person name="Clifton S.W."/>
            <person name="Richardson P."/>
        </authorList>
    </citation>
    <scope>NUCLEOTIDE SEQUENCE</scope>
</reference>
<evidence type="ECO:0000256" key="6">
    <source>
        <dbReference type="SAM" id="MobiDB-lite"/>
    </source>
</evidence>
<sequence length="684" mass="76470">MPAHQCSIGHPWILDLLAKYKKNVKYKPVTAQVVEFVKMSAVSSDDSQGVAAVVHISDRKYYIRGVITREAQVILEREEEHFTLGDIKNKIIILKNYDVVFTAVEDLNSCEFSITVYHFNILPMETNSVDLLNCNMNPAVRRKIKELWQNYMAEQAMNASSTDLSLSEVSLTQLLNIACEEKLSTLKSIAEQCLDIDPPSNQDTTQAMTKWGEERKKNKDTNKFHIPLDLLLIPPHEEAALEQITAFSNNTDVPSDLDDAINDHHSEKEPSSPSYSTALSTQSDDYFDDVSATHSANPWNKLQPLSLTLTSSSASQEKASSSEAQQKTDEDTLDDPESGVSQSYAQHVLVPSVQGSSESHQETSPLIFSDRICSQEASVSSNSGLASSQRKINPDRTTRPSLLSSHNRASLSSITISPVMRQSSPKSGSCLSSRGRLCPIMLSDSESEPSPRKIKHLVCPKEKAKEHINKRRCYPMKGKKAKRKTLFADSDSPLSDAESPDLEYESVQKMVQKKCQSNVSVAEENTNVSNTYNEAEKSSNQNFGVKDRENLCLFINKKSKEEGTISSALNPKPCTKNKKKHSLQSIESNRSKGETAKREVAKGSTSKHLNGSKNNQEISTRRKNIQLALDFSKTKMVHYDRTPFQYTYTSPSVELCTRLDAIRMPADLCEWAKKILLEPEKRFC</sequence>
<feature type="compositionally biased region" description="Low complexity" evidence="6">
    <location>
        <begin position="379"/>
        <end position="388"/>
    </location>
</feature>
<evidence type="ECO:0000256" key="2">
    <source>
        <dbReference type="ARBA" id="ARBA00004574"/>
    </source>
</evidence>
<dbReference type="Bgee" id="ENSXETG00000018031">
    <property type="expression patterns" value="Expressed in testis and 12 other cell types or tissues"/>
</dbReference>
<dbReference type="GO" id="GO:0070187">
    <property type="term" value="C:shelterin complex"/>
    <property type="evidence" value="ECO:0000318"/>
    <property type="project" value="GO_Central"/>
</dbReference>
<reference evidence="8" key="2">
    <citation type="submission" date="2008-03" db="EMBL/GenBank/DDBJ databases">
        <authorList>
            <consortium name="NIH - Xenopus Gene Collection (XGC) project"/>
        </authorList>
    </citation>
    <scope>NUCLEOTIDE SEQUENCE [LARGE SCALE MRNA]</scope>
    <source>
        <strain evidence="8">N6</strain>
        <tissue evidence="8">Oviduct</tissue>
    </source>
</reference>
<dbReference type="AGR" id="Xenbase:XB-GENE-5835884"/>
<dbReference type="PANTHER" id="PTHR14487:SF3">
    <property type="entry name" value="ADRENOCORTICAL DYSPLASIA PROTEIN HOMOLOG"/>
    <property type="match status" value="1"/>
</dbReference>
<keyword evidence="10" id="KW-1185">Reference proteome</keyword>
<feature type="domain" description="Shelterin complex subunit TPP1/Est3" evidence="7">
    <location>
        <begin position="10"/>
        <end position="152"/>
    </location>
</feature>
<dbReference type="GO" id="GO:0070198">
    <property type="term" value="P:protein localization to chromosome, telomeric region"/>
    <property type="evidence" value="ECO:0000318"/>
    <property type="project" value="GO_Central"/>
</dbReference>
<dbReference type="eggNOG" id="ENOG502SAN8">
    <property type="taxonomic scope" value="Eukaryota"/>
</dbReference>
<name>F7ACF0_XENTR</name>
<dbReference type="Reactome" id="R-XTR-2559586">
    <property type="pathway name" value="DNA Damage/Telomere Stress Induced Senescence"/>
</dbReference>
<feature type="compositionally biased region" description="Basic and acidic residues" evidence="6">
    <location>
        <begin position="589"/>
        <end position="601"/>
    </location>
</feature>
<dbReference type="GeneTree" id="ENSGT00390000004877"/>
<accession>F7ACF0</accession>
<reference evidence="11" key="3">
    <citation type="journal article" date="2009" name="FASEB J.">
        <title>Developmental studies of Xenopus shelterin complexes: the message to reset telomere length is already present in the egg.</title>
        <authorList>
            <person name="Vizlin-Hodzic D."/>
            <person name="Ryme J."/>
            <person name="Simonsson S."/>
            <person name="Simonsson T."/>
        </authorList>
    </citation>
    <scope>NUCLEOTIDE SEQUENCE</scope>
</reference>
<dbReference type="PaxDb" id="8364-ENSXETP00000039091"/>
<evidence type="ECO:0000259" key="7">
    <source>
        <dbReference type="Pfam" id="PF10341"/>
    </source>
</evidence>
<dbReference type="Ensembl" id="ENSXETT00000039091">
    <property type="protein sequence ID" value="ENSXETP00000039091"/>
    <property type="gene ID" value="ENSXETG00000018031"/>
</dbReference>
<feature type="region of interest" description="Disordered" evidence="6">
    <location>
        <begin position="564"/>
        <end position="620"/>
    </location>
</feature>
<evidence type="ECO:0000256" key="1">
    <source>
        <dbReference type="ARBA" id="ARBA00004123"/>
    </source>
</evidence>
<evidence type="ECO:0000313" key="8">
    <source>
        <dbReference type="EMBL" id="AAI61175.1"/>
    </source>
</evidence>
<feature type="compositionally biased region" description="Polar residues" evidence="6">
    <location>
        <begin position="603"/>
        <end position="618"/>
    </location>
</feature>
<keyword evidence="4" id="KW-0779">Telomere</keyword>
<feature type="region of interest" description="Disordered" evidence="6">
    <location>
        <begin position="250"/>
        <end position="280"/>
    </location>
</feature>
<dbReference type="Gene3D" id="2.40.50.960">
    <property type="match status" value="1"/>
</dbReference>
<dbReference type="OMA" id="EITNDVC"/>
<gene>
    <name evidence="12" type="primary">acd</name>
    <name evidence="8 11" type="synonym">LOC100145507</name>
    <name evidence="12" type="synonym">XB5835883</name>
    <name evidence="9" type="synonym">XB5835883 [provisional]</name>
</gene>
<dbReference type="Reactome" id="R-XTR-110331">
    <property type="pathway name" value="Cleavage of the damaged purine"/>
</dbReference>
<feature type="region of interest" description="Disordered" evidence="6">
    <location>
        <begin position="379"/>
        <end position="409"/>
    </location>
</feature>
<dbReference type="STRING" id="8364.ENSXETP00000034588"/>
<feature type="compositionally biased region" description="Polar residues" evidence="6">
    <location>
        <begin position="399"/>
        <end position="409"/>
    </location>
</feature>
<evidence type="ECO:0000313" key="10">
    <source>
        <dbReference type="Proteomes" id="UP000008143"/>
    </source>
</evidence>
<dbReference type="CTD" id="65057"/>
<comment type="subcellular location">
    <subcellularLocation>
        <location evidence="2">Chromosome</location>
        <location evidence="2">Telomere</location>
    </subcellularLocation>
    <subcellularLocation>
        <location evidence="1">Nucleus</location>
    </subcellularLocation>
</comment>
<dbReference type="HOGENOM" id="CLU_397368_0_0_1"/>
<organism evidence="9">
    <name type="scientific">Xenopus tropicalis</name>
    <name type="common">Western clawed frog</name>
    <name type="synonym">Silurana tropicalis</name>
    <dbReference type="NCBI Taxonomy" id="8364"/>
    <lineage>
        <taxon>Eukaryota</taxon>
        <taxon>Metazoa</taxon>
        <taxon>Chordata</taxon>
        <taxon>Craniata</taxon>
        <taxon>Vertebrata</taxon>
        <taxon>Euteleostomi</taxon>
        <taxon>Amphibia</taxon>
        <taxon>Batrachia</taxon>
        <taxon>Anura</taxon>
        <taxon>Pipoidea</taxon>
        <taxon>Pipidae</taxon>
        <taxon>Xenopodinae</taxon>
        <taxon>Xenopus</taxon>
        <taxon>Silurana</taxon>
    </lineage>
</organism>
<dbReference type="AlphaFoldDB" id="F7ACF0"/>
<evidence type="ECO:0000256" key="3">
    <source>
        <dbReference type="ARBA" id="ARBA00022454"/>
    </source>
</evidence>
<dbReference type="InterPro" id="IPR028631">
    <property type="entry name" value="ACD"/>
</dbReference>
<dbReference type="GO" id="GO:0032211">
    <property type="term" value="P:negative regulation of telomere maintenance via telomerase"/>
    <property type="evidence" value="ECO:0000318"/>
    <property type="project" value="GO_Central"/>
</dbReference>
<reference evidence="9" key="4">
    <citation type="journal article" date="2010" name="Science">
        <title>The genome of the Western clawed frog Xenopus tropicalis.</title>
        <authorList>
            <person name="Hellsten U."/>
            <person name="Harland R.M."/>
            <person name="Gilchrist M.J."/>
            <person name="Hendrix D."/>
            <person name="Jurka J."/>
            <person name="Kapitonov V."/>
            <person name="Ovcharenko I."/>
            <person name="Putnam N.H."/>
            <person name="Shu S."/>
            <person name="Taher L."/>
            <person name="Blitz I.L."/>
            <person name="Blumberg B."/>
            <person name="Dichmann D.S."/>
            <person name="Dubchak I."/>
            <person name="Amaya E."/>
            <person name="Detter J.C."/>
            <person name="Fletcher R."/>
            <person name="Gerhard D.S."/>
            <person name="Goodstein D."/>
            <person name="Graves T."/>
            <person name="Grigoriev I.V."/>
            <person name="Grimwood J."/>
            <person name="Kawashima T."/>
            <person name="Lindquist E."/>
            <person name="Lucas S.M."/>
            <person name="Mead P.E."/>
            <person name="Mitros T."/>
            <person name="Ogino H."/>
            <person name="Ohta Y."/>
            <person name="Poliakov A.V."/>
            <person name="Pollet N."/>
            <person name="Robert J."/>
            <person name="Salamov A."/>
            <person name="Sater A.K."/>
            <person name="Schmutz J."/>
            <person name="Terry A."/>
            <person name="Vize P.D."/>
            <person name="Warren W.C."/>
            <person name="Wells D."/>
            <person name="Wills A."/>
            <person name="Wilson R.K."/>
            <person name="Zimmerman L.B."/>
            <person name="Zorn A.M."/>
            <person name="Grainger R."/>
            <person name="Grammer T."/>
            <person name="Khokha M.K."/>
            <person name="Richardson P.M."/>
            <person name="Rokhsar D.S."/>
        </authorList>
    </citation>
    <scope>NUCLEOTIDE SEQUENCE [LARGE SCALE GENOMIC DNA]</scope>
    <source>
        <strain evidence="9">Nigerian</strain>
    </source>
</reference>
<dbReference type="InterPro" id="IPR019437">
    <property type="entry name" value="TPP1/Est3"/>
</dbReference>
<protein>
    <submittedName>
        <fullName evidence="8">LOC100145507 protein</fullName>
    </submittedName>
    <submittedName>
        <fullName evidence="9">Uncharacterized XB5835883</fullName>
    </submittedName>
    <submittedName>
        <fullName evidence="11">Uncharacterized protein LOC100145507</fullName>
    </submittedName>
</protein>